<dbReference type="GO" id="GO:0098796">
    <property type="term" value="C:membrane protein complex"/>
    <property type="evidence" value="ECO:0007669"/>
    <property type="project" value="UniProtKB-ARBA"/>
</dbReference>
<keyword evidence="3 5" id="KW-0067">ATP-binding</keyword>
<dbReference type="FunFam" id="3.40.50.300:FF:000032">
    <property type="entry name" value="Export ABC transporter ATP-binding protein"/>
    <property type="match status" value="1"/>
</dbReference>
<reference evidence="5 6" key="1">
    <citation type="submission" date="2019-10" db="EMBL/GenBank/DDBJ databases">
        <title>Whole-genome sequence of the extremophile Heliorestis acidaminivorans DSM 24790.</title>
        <authorList>
            <person name="Kyndt J.A."/>
            <person name="Meyer T.E."/>
        </authorList>
    </citation>
    <scope>NUCLEOTIDE SEQUENCE [LARGE SCALE GENOMIC DNA]</scope>
    <source>
        <strain evidence="5 6">DSM 24790</strain>
    </source>
</reference>
<gene>
    <name evidence="5" type="ORF">F9B85_07775</name>
</gene>
<keyword evidence="2" id="KW-0547">Nucleotide-binding</keyword>
<dbReference type="InterPro" id="IPR017871">
    <property type="entry name" value="ABC_transporter-like_CS"/>
</dbReference>
<sequence length="249" mass="28012">MVQKIIDIIDLQKSFKFSGNRLSILRNINLSVHTGEFLAIMGPSGSGKSTLMNIIGLMDRPSSGSYQLLGHEAGNLLEEERCQLRNQKMGFVFQSFNLLPRFSAQRNVEIPMLYGGLAPVERKRRARELLERVGLSHRLHHRPIELSGGERQRVGIARALANQPSVILADEPTGNLDQRTGREILHLFRELLEEGKTILMVTHDLDVAKWADRIVTIQDGSIVAPEESVVVIPKIESRTSQEQQRLHSL</sequence>
<comment type="caution">
    <text evidence="5">The sequence shown here is derived from an EMBL/GenBank/DDBJ whole genome shotgun (WGS) entry which is preliminary data.</text>
</comment>
<name>A0A6I0ES16_9FIRM</name>
<dbReference type="InterPro" id="IPR017911">
    <property type="entry name" value="MacB-like_ATP-bd"/>
</dbReference>
<dbReference type="GO" id="GO:0022857">
    <property type="term" value="F:transmembrane transporter activity"/>
    <property type="evidence" value="ECO:0007669"/>
    <property type="project" value="TreeGrafter"/>
</dbReference>
<dbReference type="InterPro" id="IPR003439">
    <property type="entry name" value="ABC_transporter-like_ATP-bd"/>
</dbReference>
<dbReference type="PANTHER" id="PTHR24220:SF86">
    <property type="entry name" value="ABC TRANSPORTER ABCH.1"/>
    <property type="match status" value="1"/>
</dbReference>
<dbReference type="InterPro" id="IPR027417">
    <property type="entry name" value="P-loop_NTPase"/>
</dbReference>
<protein>
    <submittedName>
        <fullName evidence="5">ABC transporter ATP-binding protein</fullName>
    </submittedName>
</protein>
<dbReference type="PANTHER" id="PTHR24220">
    <property type="entry name" value="IMPORT ATP-BINDING PROTEIN"/>
    <property type="match status" value="1"/>
</dbReference>
<organism evidence="5 6">
    <name type="scientific">Heliorestis acidaminivorans</name>
    <dbReference type="NCBI Taxonomy" id="553427"/>
    <lineage>
        <taxon>Bacteria</taxon>
        <taxon>Bacillati</taxon>
        <taxon>Bacillota</taxon>
        <taxon>Clostridia</taxon>
        <taxon>Eubacteriales</taxon>
        <taxon>Heliobacteriaceae</taxon>
        <taxon>Heliorestis</taxon>
    </lineage>
</organism>
<keyword evidence="1" id="KW-0813">Transport</keyword>
<evidence type="ECO:0000259" key="4">
    <source>
        <dbReference type="PROSITE" id="PS50893"/>
    </source>
</evidence>
<dbReference type="RefSeq" id="WP_151619832.1">
    <property type="nucleotide sequence ID" value="NZ_WBXO01000005.1"/>
</dbReference>
<evidence type="ECO:0000313" key="5">
    <source>
        <dbReference type="EMBL" id="KAB2952555.1"/>
    </source>
</evidence>
<evidence type="ECO:0000256" key="2">
    <source>
        <dbReference type="ARBA" id="ARBA00022741"/>
    </source>
</evidence>
<dbReference type="SUPFAM" id="SSF52540">
    <property type="entry name" value="P-loop containing nucleoside triphosphate hydrolases"/>
    <property type="match status" value="1"/>
</dbReference>
<dbReference type="InterPro" id="IPR003593">
    <property type="entry name" value="AAA+_ATPase"/>
</dbReference>
<dbReference type="InterPro" id="IPR015854">
    <property type="entry name" value="ABC_transpr_LolD-like"/>
</dbReference>
<evidence type="ECO:0000256" key="1">
    <source>
        <dbReference type="ARBA" id="ARBA00022448"/>
    </source>
</evidence>
<dbReference type="SMART" id="SM00382">
    <property type="entry name" value="AAA"/>
    <property type="match status" value="1"/>
</dbReference>
<dbReference type="OrthoDB" id="9802264at2"/>
<dbReference type="GO" id="GO:0005886">
    <property type="term" value="C:plasma membrane"/>
    <property type="evidence" value="ECO:0007669"/>
    <property type="project" value="TreeGrafter"/>
</dbReference>
<evidence type="ECO:0000313" key="6">
    <source>
        <dbReference type="Proteomes" id="UP000468766"/>
    </source>
</evidence>
<dbReference type="Pfam" id="PF00005">
    <property type="entry name" value="ABC_tran"/>
    <property type="match status" value="1"/>
</dbReference>
<dbReference type="Proteomes" id="UP000468766">
    <property type="component" value="Unassembled WGS sequence"/>
</dbReference>
<feature type="domain" description="ABC transporter" evidence="4">
    <location>
        <begin position="6"/>
        <end position="244"/>
    </location>
</feature>
<evidence type="ECO:0000256" key="3">
    <source>
        <dbReference type="ARBA" id="ARBA00022840"/>
    </source>
</evidence>
<dbReference type="PROSITE" id="PS00211">
    <property type="entry name" value="ABC_TRANSPORTER_1"/>
    <property type="match status" value="1"/>
</dbReference>
<dbReference type="GO" id="GO:0016887">
    <property type="term" value="F:ATP hydrolysis activity"/>
    <property type="evidence" value="ECO:0007669"/>
    <property type="project" value="InterPro"/>
</dbReference>
<accession>A0A6I0ES16</accession>
<dbReference type="CDD" id="cd03255">
    <property type="entry name" value="ABC_MJ0796_LolCDE_FtsE"/>
    <property type="match status" value="1"/>
</dbReference>
<dbReference type="Gene3D" id="3.40.50.300">
    <property type="entry name" value="P-loop containing nucleotide triphosphate hydrolases"/>
    <property type="match status" value="1"/>
</dbReference>
<keyword evidence="6" id="KW-1185">Reference proteome</keyword>
<dbReference type="EMBL" id="WBXO01000005">
    <property type="protein sequence ID" value="KAB2952555.1"/>
    <property type="molecule type" value="Genomic_DNA"/>
</dbReference>
<dbReference type="AlphaFoldDB" id="A0A6I0ES16"/>
<proteinExistence type="predicted"/>
<dbReference type="PROSITE" id="PS50893">
    <property type="entry name" value="ABC_TRANSPORTER_2"/>
    <property type="match status" value="1"/>
</dbReference>
<dbReference type="GO" id="GO:0005524">
    <property type="term" value="F:ATP binding"/>
    <property type="evidence" value="ECO:0007669"/>
    <property type="project" value="UniProtKB-KW"/>
</dbReference>